<dbReference type="PIRSF" id="PIRSF016958">
    <property type="entry name" value="DUF858_MeTrfase_lik"/>
    <property type="match status" value="1"/>
</dbReference>
<keyword evidence="4 11" id="KW-0949">S-adenosyl-L-methionine</keyword>
<accession>A0A5C3QZX1</accession>
<sequence>MSIPVPNIEEGIEYWADQPASLDGVLGGYGTGSLPRIDALGSRQFLLSLRPDLCTVPSSLRSQDKIDSDKTRPRTRGLDVGAGIGRVTKDVLLPLLDDVVLLEPVKSLVDQAVAAGRASASSETSEKGQKWKGIEEKTKSVVILQGTLQAFDPSNIITVSPSSQSDTDTKSVKLLDRVGYAPTTDSPTSDLVERFDVIWCQWCLGHLSDVDIVPFFRQCKAALRDTKDALIVVKENLCSDPADGGARTVFDEQDSSLTRSDMAWKEAFTAAGLQLIDERVQEGLPEGLYVVKACVLSINLPL</sequence>
<dbReference type="STRING" id="1884261.A0A5C3QZX1"/>
<keyword evidence="3 12" id="KW-0808">Transferase</keyword>
<evidence type="ECO:0000256" key="11">
    <source>
        <dbReference type="PIRSR" id="PIRSR016958-1"/>
    </source>
</evidence>
<evidence type="ECO:0000256" key="2">
    <source>
        <dbReference type="ARBA" id="ARBA00022603"/>
    </source>
</evidence>
<dbReference type="InterPro" id="IPR029063">
    <property type="entry name" value="SAM-dependent_MTases_sf"/>
</dbReference>
<evidence type="ECO:0000256" key="1">
    <source>
        <dbReference type="ARBA" id="ARBA00009059"/>
    </source>
</evidence>
<evidence type="ECO:0000256" key="10">
    <source>
        <dbReference type="ARBA" id="ARBA00048167"/>
    </source>
</evidence>
<feature type="binding site" evidence="11">
    <location>
        <position position="81"/>
    </location>
    <ligand>
        <name>S-adenosyl-L-methionine</name>
        <dbReference type="ChEBI" id="CHEBI:59789"/>
    </ligand>
</feature>
<feature type="binding site" evidence="11">
    <location>
        <position position="201"/>
    </location>
    <ligand>
        <name>S-adenosyl-L-methionine</name>
        <dbReference type="ChEBI" id="CHEBI:59789"/>
    </ligand>
</feature>
<dbReference type="GO" id="GO:0032259">
    <property type="term" value="P:methylation"/>
    <property type="evidence" value="ECO:0007669"/>
    <property type="project" value="UniProtKB-KW"/>
</dbReference>
<dbReference type="OrthoDB" id="1298661at2759"/>
<comment type="similarity">
    <text evidence="1">Belongs to the methyltransferase superfamily. NTM1 family.</text>
</comment>
<proteinExistence type="inferred from homology"/>
<keyword evidence="13" id="KW-1185">Reference proteome</keyword>
<dbReference type="PANTHER" id="PTHR12753">
    <property type="entry name" value="AD-003 - RELATED"/>
    <property type="match status" value="1"/>
</dbReference>
<dbReference type="EMBL" id="ML178814">
    <property type="protein sequence ID" value="TFL07482.1"/>
    <property type="molecule type" value="Genomic_DNA"/>
</dbReference>
<evidence type="ECO:0000256" key="4">
    <source>
        <dbReference type="ARBA" id="ARBA00022691"/>
    </source>
</evidence>
<dbReference type="Pfam" id="PF05891">
    <property type="entry name" value="Methyltransf_PK"/>
    <property type="match status" value="2"/>
</dbReference>
<comment type="catalytic activity">
    <reaction evidence="9">
        <text>N-terminal L-prolyl-L-prolyl-L-lysyl-[protein] + 2 S-adenosyl-L-methionine = N-terminal N,N-dimethyl-L-prolyl-L-prolyl-L-lysyl-[protein] + 2 S-adenosyl-L-homocysteine + 2 H(+)</text>
        <dbReference type="Rhea" id="RHEA:54736"/>
        <dbReference type="Rhea" id="RHEA-COMP:13787"/>
        <dbReference type="Rhea" id="RHEA-COMP:13974"/>
        <dbReference type="ChEBI" id="CHEBI:15378"/>
        <dbReference type="ChEBI" id="CHEBI:57856"/>
        <dbReference type="ChEBI" id="CHEBI:59789"/>
        <dbReference type="ChEBI" id="CHEBI:138059"/>
        <dbReference type="ChEBI" id="CHEBI:138318"/>
        <dbReference type="EC" id="2.1.1.244"/>
    </reaction>
</comment>
<evidence type="ECO:0000256" key="6">
    <source>
        <dbReference type="ARBA" id="ARBA00039449"/>
    </source>
</evidence>
<evidence type="ECO:0000313" key="12">
    <source>
        <dbReference type="EMBL" id="TFL07482.1"/>
    </source>
</evidence>
<reference evidence="12 13" key="1">
    <citation type="journal article" date="2019" name="Nat. Ecol. Evol.">
        <title>Megaphylogeny resolves global patterns of mushroom evolution.</title>
        <authorList>
            <person name="Varga T."/>
            <person name="Krizsan K."/>
            <person name="Foldi C."/>
            <person name="Dima B."/>
            <person name="Sanchez-Garcia M."/>
            <person name="Sanchez-Ramirez S."/>
            <person name="Szollosi G.J."/>
            <person name="Szarkandi J.G."/>
            <person name="Papp V."/>
            <person name="Albert L."/>
            <person name="Andreopoulos W."/>
            <person name="Angelini C."/>
            <person name="Antonin V."/>
            <person name="Barry K.W."/>
            <person name="Bougher N.L."/>
            <person name="Buchanan P."/>
            <person name="Buyck B."/>
            <person name="Bense V."/>
            <person name="Catcheside P."/>
            <person name="Chovatia M."/>
            <person name="Cooper J."/>
            <person name="Damon W."/>
            <person name="Desjardin D."/>
            <person name="Finy P."/>
            <person name="Geml J."/>
            <person name="Haridas S."/>
            <person name="Hughes K."/>
            <person name="Justo A."/>
            <person name="Karasinski D."/>
            <person name="Kautmanova I."/>
            <person name="Kiss B."/>
            <person name="Kocsube S."/>
            <person name="Kotiranta H."/>
            <person name="LaButti K.M."/>
            <person name="Lechner B.E."/>
            <person name="Liimatainen K."/>
            <person name="Lipzen A."/>
            <person name="Lukacs Z."/>
            <person name="Mihaltcheva S."/>
            <person name="Morgado L.N."/>
            <person name="Niskanen T."/>
            <person name="Noordeloos M.E."/>
            <person name="Ohm R.A."/>
            <person name="Ortiz-Santana B."/>
            <person name="Ovrebo C."/>
            <person name="Racz N."/>
            <person name="Riley R."/>
            <person name="Savchenko A."/>
            <person name="Shiryaev A."/>
            <person name="Soop K."/>
            <person name="Spirin V."/>
            <person name="Szebenyi C."/>
            <person name="Tomsovsky M."/>
            <person name="Tulloss R.E."/>
            <person name="Uehling J."/>
            <person name="Grigoriev I.V."/>
            <person name="Vagvolgyi C."/>
            <person name="Papp T."/>
            <person name="Martin F.M."/>
            <person name="Miettinen O."/>
            <person name="Hibbett D.S."/>
            <person name="Nagy L.G."/>
        </authorList>
    </citation>
    <scope>NUCLEOTIDE SEQUENCE [LARGE SCALE GENOMIC DNA]</scope>
    <source>
        <strain evidence="12 13">CBS 309.79</strain>
    </source>
</reference>
<evidence type="ECO:0000256" key="3">
    <source>
        <dbReference type="ARBA" id="ARBA00022679"/>
    </source>
</evidence>
<dbReference type="GO" id="GO:0071885">
    <property type="term" value="F:N-terminal protein N-methyltransferase activity"/>
    <property type="evidence" value="ECO:0007669"/>
    <property type="project" value="UniProtKB-EC"/>
</dbReference>
<evidence type="ECO:0000256" key="8">
    <source>
        <dbReference type="ARBA" id="ARBA00047306"/>
    </source>
</evidence>
<protein>
    <recommendedName>
        <fullName evidence="6">Alpha N-terminal protein methyltransferase 1</fullName>
        <ecNumber evidence="5">2.1.1.244</ecNumber>
    </recommendedName>
    <alternativeName>
        <fullName evidence="7">X-Pro-Lys N-terminal protein methyltransferase 1</fullName>
    </alternativeName>
</protein>
<feature type="binding site" evidence="11">
    <location>
        <position position="86"/>
    </location>
    <ligand>
        <name>S-adenosyl-L-methionine</name>
        <dbReference type="ChEBI" id="CHEBI:59789"/>
    </ligand>
</feature>
<comment type="catalytic activity">
    <reaction evidence="8">
        <text>N-terminal L-seryl-L-prolyl-L-lysyl-[protein] + 3 S-adenosyl-L-methionine = N-terminal N,N,N-trimethyl-L-seryl-L-prolyl-L-lysyl-[protein] + 3 S-adenosyl-L-homocysteine + 3 H(+)</text>
        <dbReference type="Rhea" id="RHEA:54724"/>
        <dbReference type="Rhea" id="RHEA-COMP:13789"/>
        <dbReference type="Rhea" id="RHEA-COMP:13973"/>
        <dbReference type="ChEBI" id="CHEBI:15378"/>
        <dbReference type="ChEBI" id="CHEBI:57856"/>
        <dbReference type="ChEBI" id="CHEBI:59789"/>
        <dbReference type="ChEBI" id="CHEBI:138061"/>
        <dbReference type="ChEBI" id="CHEBI:138317"/>
        <dbReference type="EC" id="2.1.1.244"/>
    </reaction>
</comment>
<comment type="catalytic activity">
    <reaction evidence="10">
        <text>N-terminal L-alanyl-L-prolyl-L-lysyl-[protein] + 3 S-adenosyl-L-methionine = N-terminal N,N,N-trimethyl-L-alanyl-L-prolyl-L-lysyl-[protein] + 3 S-adenosyl-L-homocysteine + 3 H(+)</text>
        <dbReference type="Rhea" id="RHEA:54712"/>
        <dbReference type="Rhea" id="RHEA-COMP:13785"/>
        <dbReference type="Rhea" id="RHEA-COMP:13971"/>
        <dbReference type="ChEBI" id="CHEBI:15378"/>
        <dbReference type="ChEBI" id="CHEBI:57856"/>
        <dbReference type="ChEBI" id="CHEBI:59789"/>
        <dbReference type="ChEBI" id="CHEBI:138057"/>
        <dbReference type="ChEBI" id="CHEBI:138315"/>
        <dbReference type="EC" id="2.1.1.244"/>
    </reaction>
</comment>
<evidence type="ECO:0000256" key="7">
    <source>
        <dbReference type="ARBA" id="ARBA00043129"/>
    </source>
</evidence>
<feature type="binding site" evidence="11">
    <location>
        <begin position="148"/>
        <end position="149"/>
    </location>
    <ligand>
        <name>S-adenosyl-L-methionine</name>
        <dbReference type="ChEBI" id="CHEBI:59789"/>
    </ligand>
</feature>
<evidence type="ECO:0000256" key="5">
    <source>
        <dbReference type="ARBA" id="ARBA00039112"/>
    </source>
</evidence>
<dbReference type="Proteomes" id="UP000305067">
    <property type="component" value="Unassembled WGS sequence"/>
</dbReference>
<dbReference type="InterPro" id="IPR008576">
    <property type="entry name" value="MeTrfase_NTM1"/>
</dbReference>
<gene>
    <name evidence="12" type="ORF">BDV98DRAFT_25159</name>
</gene>
<dbReference type="EC" id="2.1.1.244" evidence="5"/>
<dbReference type="PANTHER" id="PTHR12753:SF0">
    <property type="entry name" value="ALPHA N-TERMINAL PROTEIN METHYLTRANSFERASE 1"/>
    <property type="match status" value="1"/>
</dbReference>
<keyword evidence="2 12" id="KW-0489">Methyltransferase</keyword>
<evidence type="ECO:0000256" key="9">
    <source>
        <dbReference type="ARBA" id="ARBA00047885"/>
    </source>
</evidence>
<dbReference type="SUPFAM" id="SSF53335">
    <property type="entry name" value="S-adenosyl-L-methionine-dependent methyltransferases"/>
    <property type="match status" value="1"/>
</dbReference>
<organism evidence="12 13">
    <name type="scientific">Pterulicium gracile</name>
    <dbReference type="NCBI Taxonomy" id="1884261"/>
    <lineage>
        <taxon>Eukaryota</taxon>
        <taxon>Fungi</taxon>
        <taxon>Dikarya</taxon>
        <taxon>Basidiomycota</taxon>
        <taxon>Agaricomycotina</taxon>
        <taxon>Agaricomycetes</taxon>
        <taxon>Agaricomycetidae</taxon>
        <taxon>Agaricales</taxon>
        <taxon>Pleurotineae</taxon>
        <taxon>Pterulaceae</taxon>
        <taxon>Pterulicium</taxon>
    </lineage>
</organism>
<dbReference type="GO" id="GO:0005737">
    <property type="term" value="C:cytoplasm"/>
    <property type="evidence" value="ECO:0007669"/>
    <property type="project" value="TreeGrafter"/>
</dbReference>
<evidence type="ECO:0000313" key="13">
    <source>
        <dbReference type="Proteomes" id="UP000305067"/>
    </source>
</evidence>
<name>A0A5C3QZX1_9AGAR</name>
<dbReference type="AlphaFoldDB" id="A0A5C3QZX1"/>
<dbReference type="Gene3D" id="3.40.50.150">
    <property type="entry name" value="Vaccinia Virus protein VP39"/>
    <property type="match status" value="1"/>
</dbReference>